<dbReference type="NCBIfam" id="NF005559">
    <property type="entry name" value="PRK07231.1"/>
    <property type="match status" value="1"/>
</dbReference>
<dbReference type="PRINTS" id="PR00080">
    <property type="entry name" value="SDRFAMILY"/>
</dbReference>
<name>A0A4R7C8P0_9HYPH</name>
<reference evidence="2 3" key="1">
    <citation type="submission" date="2019-03" db="EMBL/GenBank/DDBJ databases">
        <title>Genomic Encyclopedia of Type Strains, Phase IV (KMG-IV): sequencing the most valuable type-strain genomes for metagenomic binning, comparative biology and taxonomic classification.</title>
        <authorList>
            <person name="Goeker M."/>
        </authorList>
    </citation>
    <scope>NUCLEOTIDE SEQUENCE [LARGE SCALE GENOMIC DNA]</scope>
    <source>
        <strain evidence="2 3">DSM 25903</strain>
    </source>
</reference>
<dbReference type="EMBL" id="SNZR01000011">
    <property type="protein sequence ID" value="TDR94623.1"/>
    <property type="molecule type" value="Genomic_DNA"/>
</dbReference>
<dbReference type="PROSITE" id="PS00061">
    <property type="entry name" value="ADH_SHORT"/>
    <property type="match status" value="1"/>
</dbReference>
<proteinExistence type="inferred from homology"/>
<evidence type="ECO:0000256" key="1">
    <source>
        <dbReference type="ARBA" id="ARBA00006484"/>
    </source>
</evidence>
<gene>
    <name evidence="2" type="ORF">EV668_1911</name>
</gene>
<dbReference type="InterPro" id="IPR036291">
    <property type="entry name" value="NAD(P)-bd_dom_sf"/>
</dbReference>
<dbReference type="SUPFAM" id="SSF51735">
    <property type="entry name" value="NAD(P)-binding Rossmann-fold domains"/>
    <property type="match status" value="1"/>
</dbReference>
<keyword evidence="3" id="KW-1185">Reference proteome</keyword>
<dbReference type="InterPro" id="IPR002347">
    <property type="entry name" value="SDR_fam"/>
</dbReference>
<evidence type="ECO:0000313" key="2">
    <source>
        <dbReference type="EMBL" id="TDR94623.1"/>
    </source>
</evidence>
<dbReference type="RefSeq" id="WP_133769498.1">
    <property type="nucleotide sequence ID" value="NZ_SNZR01000011.1"/>
</dbReference>
<accession>A0A4R7C8P0</accession>
<dbReference type="InterPro" id="IPR020904">
    <property type="entry name" value="Sc_DH/Rdtase_CS"/>
</dbReference>
<dbReference type="NCBIfam" id="NF009466">
    <property type="entry name" value="PRK12826.1-2"/>
    <property type="match status" value="1"/>
</dbReference>
<dbReference type="Proteomes" id="UP000295122">
    <property type="component" value="Unassembled WGS sequence"/>
</dbReference>
<comment type="caution">
    <text evidence="2">The sequence shown here is derived from an EMBL/GenBank/DDBJ whole genome shotgun (WGS) entry which is preliminary data.</text>
</comment>
<evidence type="ECO:0000313" key="3">
    <source>
        <dbReference type="Proteomes" id="UP000295122"/>
    </source>
</evidence>
<dbReference type="GO" id="GO:0016616">
    <property type="term" value="F:oxidoreductase activity, acting on the CH-OH group of donors, NAD or NADP as acceptor"/>
    <property type="evidence" value="ECO:0007669"/>
    <property type="project" value="TreeGrafter"/>
</dbReference>
<dbReference type="PANTHER" id="PTHR42760">
    <property type="entry name" value="SHORT-CHAIN DEHYDROGENASES/REDUCTASES FAMILY MEMBER"/>
    <property type="match status" value="1"/>
</dbReference>
<dbReference type="Gene3D" id="3.40.50.720">
    <property type="entry name" value="NAD(P)-binding Rossmann-like Domain"/>
    <property type="match status" value="1"/>
</dbReference>
<sequence>MELEGRIALITGAGSGLGLATARAFAREGAKVVINDLREETAREAAATLGPDHGAVGGDVSKEADVEAMVRSVIDRFGRIDILVNNAGVPDSFAPTIDQPLAHWQRLIDIHLTGTYLVSKTVAPHMIRQGGGAMANVSSIAGVMGLPVRTAYSAAKAGISMLTRVLGCEWGPHNIRVNAVAPGYILTPLTDGLMKEGKLDVNAIRKRTPMGKMGRPEDIAEAMVFLCSDRARFITTITMPVDGGYCAWGAPSDAFPGNLDDVVTIA</sequence>
<protein>
    <submittedName>
        <fullName evidence="2">NAD(P)-dependent dehydrogenase (Short-subunit alcohol dehydrogenase family)</fullName>
    </submittedName>
</protein>
<comment type="similarity">
    <text evidence="1">Belongs to the short-chain dehydrogenases/reductases (SDR) family.</text>
</comment>
<dbReference type="AlphaFoldDB" id="A0A4R7C8P0"/>
<dbReference type="FunFam" id="3.40.50.720:FF:000084">
    <property type="entry name" value="Short-chain dehydrogenase reductase"/>
    <property type="match status" value="1"/>
</dbReference>
<dbReference type="PRINTS" id="PR00081">
    <property type="entry name" value="GDHRDH"/>
</dbReference>
<dbReference type="CDD" id="cd05233">
    <property type="entry name" value="SDR_c"/>
    <property type="match status" value="1"/>
</dbReference>
<dbReference type="OrthoDB" id="9805986at2"/>
<dbReference type="Pfam" id="PF13561">
    <property type="entry name" value="adh_short_C2"/>
    <property type="match status" value="1"/>
</dbReference>
<organism evidence="2 3">
    <name type="scientific">Enterovirga rhinocerotis</name>
    <dbReference type="NCBI Taxonomy" id="1339210"/>
    <lineage>
        <taxon>Bacteria</taxon>
        <taxon>Pseudomonadati</taxon>
        <taxon>Pseudomonadota</taxon>
        <taxon>Alphaproteobacteria</taxon>
        <taxon>Hyphomicrobiales</taxon>
        <taxon>Methylobacteriaceae</taxon>
        <taxon>Enterovirga</taxon>
    </lineage>
</organism>